<protein>
    <submittedName>
        <fullName evidence="1">Uncharacterized protein</fullName>
    </submittedName>
</protein>
<proteinExistence type="predicted"/>
<gene>
    <name evidence="1" type="ORF">ADA01nite_03290</name>
</gene>
<reference evidence="1 2" key="1">
    <citation type="submission" date="2019-07" db="EMBL/GenBank/DDBJ databases">
        <title>Whole genome shotgun sequence of Aneurinibacillus danicus NBRC 102444.</title>
        <authorList>
            <person name="Hosoyama A."/>
            <person name="Uohara A."/>
            <person name="Ohji S."/>
            <person name="Ichikawa N."/>
        </authorList>
    </citation>
    <scope>NUCLEOTIDE SEQUENCE [LARGE SCALE GENOMIC DNA]</scope>
    <source>
        <strain evidence="1 2">NBRC 102444</strain>
    </source>
</reference>
<evidence type="ECO:0000313" key="1">
    <source>
        <dbReference type="EMBL" id="GEN32869.1"/>
    </source>
</evidence>
<dbReference type="EMBL" id="BJXX01000015">
    <property type="protein sequence ID" value="GEN32869.1"/>
    <property type="molecule type" value="Genomic_DNA"/>
</dbReference>
<comment type="caution">
    <text evidence="1">The sequence shown here is derived from an EMBL/GenBank/DDBJ whole genome shotgun (WGS) entry which is preliminary data.</text>
</comment>
<dbReference type="Proteomes" id="UP000321157">
    <property type="component" value="Unassembled WGS sequence"/>
</dbReference>
<sequence length="51" mass="5739">MNKLNALTIQSVYKAYQEEHDCSCHDSTPARHFFIGIVSSSKMGHDPEESV</sequence>
<keyword evidence="2" id="KW-1185">Reference proteome</keyword>
<organism evidence="1 2">
    <name type="scientific">Aneurinibacillus danicus</name>
    <dbReference type="NCBI Taxonomy" id="267746"/>
    <lineage>
        <taxon>Bacteria</taxon>
        <taxon>Bacillati</taxon>
        <taxon>Bacillota</taxon>
        <taxon>Bacilli</taxon>
        <taxon>Bacillales</taxon>
        <taxon>Paenibacillaceae</taxon>
        <taxon>Aneurinibacillus group</taxon>
        <taxon>Aneurinibacillus</taxon>
    </lineage>
</organism>
<name>A0A511V1X1_9BACL</name>
<accession>A0A511V1X1</accession>
<evidence type="ECO:0000313" key="2">
    <source>
        <dbReference type="Proteomes" id="UP000321157"/>
    </source>
</evidence>
<dbReference type="RefSeq" id="WP_170230075.1">
    <property type="nucleotide sequence ID" value="NZ_BJXX01000015.1"/>
</dbReference>
<dbReference type="AlphaFoldDB" id="A0A511V1X1"/>